<name>A0AAI8U185_MYCME</name>
<evidence type="ECO:0000313" key="2">
    <source>
        <dbReference type="EMBL" id="BDY32302.1"/>
    </source>
</evidence>
<sequence length="240" mass="25059">MAICAISHCRRGWRFSVPAGAHRLDDMVKPVVAVVLGLLLSACTREVANPQAKPQPPAAPISALQVGDLLSLDVQDKDGNLFVTAAPEQCTGVARESEPPFIDSHGPVASDGGHWATTGAGGAEVYVAEMVAVFPSDFDARDALGAARETIESCHGTQVTVTSMKGRTYLFDVLPPVQPDPENTVVWSLRSHGWDCDNAFIAAHNAAIEITGCGTAGGFDITAAAQGAAKRIENLANTTA</sequence>
<dbReference type="Gene3D" id="3.40.1000.70">
    <property type="entry name" value="PknH-like extracellular domain"/>
    <property type="match status" value="1"/>
</dbReference>
<dbReference type="InterPro" id="IPR026954">
    <property type="entry name" value="PknH-like_Extracell"/>
</dbReference>
<dbReference type="Pfam" id="PF14032">
    <property type="entry name" value="PknH_C"/>
    <property type="match status" value="1"/>
</dbReference>
<protein>
    <recommendedName>
        <fullName evidence="1">PknH-like extracellular domain-containing protein</fullName>
    </recommendedName>
</protein>
<dbReference type="AlphaFoldDB" id="A0AAI8U185"/>
<proteinExistence type="predicted"/>
<evidence type="ECO:0000259" key="1">
    <source>
        <dbReference type="Pfam" id="PF14032"/>
    </source>
</evidence>
<feature type="domain" description="PknH-like extracellular" evidence="1">
    <location>
        <begin position="84"/>
        <end position="226"/>
    </location>
</feature>
<evidence type="ECO:0000313" key="3">
    <source>
        <dbReference type="Proteomes" id="UP001241092"/>
    </source>
</evidence>
<dbReference type="EMBL" id="AP027452">
    <property type="protein sequence ID" value="BDY32302.1"/>
    <property type="molecule type" value="Genomic_DNA"/>
</dbReference>
<organism evidence="2 3">
    <name type="scientific">Mycolicibacterium mageritense</name>
    <name type="common">Mycobacterium mageritense</name>
    <dbReference type="NCBI Taxonomy" id="53462"/>
    <lineage>
        <taxon>Bacteria</taxon>
        <taxon>Bacillati</taxon>
        <taxon>Actinomycetota</taxon>
        <taxon>Actinomycetes</taxon>
        <taxon>Mycobacteriales</taxon>
        <taxon>Mycobacteriaceae</taxon>
        <taxon>Mycolicibacterium</taxon>
    </lineage>
</organism>
<gene>
    <name evidence="2" type="ORF">hbim_06265</name>
</gene>
<accession>A0AAI8U185</accession>
<dbReference type="InterPro" id="IPR038232">
    <property type="entry name" value="PknH-like_Extracell_sf"/>
</dbReference>
<reference evidence="2" key="1">
    <citation type="submission" date="2023-03" db="EMBL/GenBank/DDBJ databases">
        <title>Draft genome sequence of a Mycolicibacterium mageritense strain H4_3_1 isolated from a hybrid biological-inorganic system reactor.</title>
        <authorList>
            <person name="Feng X."/>
            <person name="Kazama D."/>
            <person name="Sato K."/>
            <person name="Kobayashi H."/>
        </authorList>
    </citation>
    <scope>NUCLEOTIDE SEQUENCE</scope>
    <source>
        <strain evidence="2">H4_3_1</strain>
    </source>
</reference>
<dbReference type="Proteomes" id="UP001241092">
    <property type="component" value="Chromosome"/>
</dbReference>